<sequence>MVAKKRRDKEFVSSGAGASKRLSFRDFVSGRIFTRAEVVNQLPFLLFLTLLAFIYISNHFKMEKLLKEAATLNKEIQELRIEAITTSSDLMYFSKQSVILNKVKEAGVELEELTEPPRRIVLKKQ</sequence>
<dbReference type="InterPro" id="IPR045755">
    <property type="entry name" value="FtsL-like"/>
</dbReference>
<keyword evidence="1" id="KW-0472">Membrane</keyword>
<name>A0A521C695_SACCC</name>
<accession>A0A521C695</accession>
<proteinExistence type="predicted"/>
<evidence type="ECO:0000313" key="2">
    <source>
        <dbReference type="EMBL" id="SMO54190.1"/>
    </source>
</evidence>
<evidence type="ECO:0000256" key="1">
    <source>
        <dbReference type="SAM" id="Phobius"/>
    </source>
</evidence>
<dbReference type="OrthoDB" id="981249at2"/>
<keyword evidence="1" id="KW-0812">Transmembrane</keyword>
<dbReference type="EMBL" id="FXTB01000002">
    <property type="protein sequence ID" value="SMO54190.1"/>
    <property type="molecule type" value="Genomic_DNA"/>
</dbReference>
<evidence type="ECO:0008006" key="4">
    <source>
        <dbReference type="Google" id="ProtNLM"/>
    </source>
</evidence>
<dbReference type="Proteomes" id="UP000319040">
    <property type="component" value="Unassembled WGS sequence"/>
</dbReference>
<keyword evidence="3" id="KW-1185">Reference proteome</keyword>
<dbReference type="AlphaFoldDB" id="A0A521C695"/>
<evidence type="ECO:0000313" key="3">
    <source>
        <dbReference type="Proteomes" id="UP000319040"/>
    </source>
</evidence>
<organism evidence="2 3">
    <name type="scientific">Saccharicrinis carchari</name>
    <dbReference type="NCBI Taxonomy" id="1168039"/>
    <lineage>
        <taxon>Bacteria</taxon>
        <taxon>Pseudomonadati</taxon>
        <taxon>Bacteroidota</taxon>
        <taxon>Bacteroidia</taxon>
        <taxon>Marinilabiliales</taxon>
        <taxon>Marinilabiliaceae</taxon>
        <taxon>Saccharicrinis</taxon>
    </lineage>
</organism>
<gene>
    <name evidence="2" type="ORF">SAMN06265379_102377</name>
</gene>
<protein>
    <recommendedName>
        <fullName evidence="4">Cell division protein FtsL</fullName>
    </recommendedName>
</protein>
<reference evidence="2 3" key="1">
    <citation type="submission" date="2017-05" db="EMBL/GenBank/DDBJ databases">
        <authorList>
            <person name="Varghese N."/>
            <person name="Submissions S."/>
        </authorList>
    </citation>
    <scope>NUCLEOTIDE SEQUENCE [LARGE SCALE GENOMIC DNA]</scope>
    <source>
        <strain evidence="2 3">DSM 27040</strain>
    </source>
</reference>
<dbReference type="Pfam" id="PF19579">
    <property type="entry name" value="FtsL_2"/>
    <property type="match status" value="1"/>
</dbReference>
<keyword evidence="1" id="KW-1133">Transmembrane helix</keyword>
<feature type="transmembrane region" description="Helical" evidence="1">
    <location>
        <begin position="38"/>
        <end position="57"/>
    </location>
</feature>
<dbReference type="RefSeq" id="WP_142532665.1">
    <property type="nucleotide sequence ID" value="NZ_FXTB01000002.1"/>
</dbReference>